<evidence type="ECO:0000313" key="4">
    <source>
        <dbReference type="Proteomes" id="UP000294958"/>
    </source>
</evidence>
<dbReference type="AlphaFoldDB" id="A0A011TRF0"/>
<dbReference type="RefSeq" id="WP_035027195.1">
    <property type="nucleotide sequence ID" value="NZ_KK073889.1"/>
</dbReference>
<gene>
    <name evidence="1" type="ORF">BG36_06305</name>
    <name evidence="2" type="ORF">DES43_10417</name>
</gene>
<dbReference type="Proteomes" id="UP000294958">
    <property type="component" value="Unassembled WGS sequence"/>
</dbReference>
<evidence type="ECO:0000313" key="2">
    <source>
        <dbReference type="EMBL" id="TDR36707.1"/>
    </source>
</evidence>
<dbReference type="OrthoDB" id="8116864at2"/>
<protein>
    <submittedName>
        <fullName evidence="1">Uncharacterized protein</fullName>
    </submittedName>
</protein>
<evidence type="ECO:0000313" key="1">
    <source>
        <dbReference type="EMBL" id="EXL06662.1"/>
    </source>
</evidence>
<organism evidence="1 3">
    <name type="scientific">Aquamicrobium defluvii</name>
    <dbReference type="NCBI Taxonomy" id="69279"/>
    <lineage>
        <taxon>Bacteria</taxon>
        <taxon>Pseudomonadati</taxon>
        <taxon>Pseudomonadota</taxon>
        <taxon>Alphaproteobacteria</taxon>
        <taxon>Hyphomicrobiales</taxon>
        <taxon>Phyllobacteriaceae</taxon>
        <taxon>Aquamicrobium</taxon>
    </lineage>
</organism>
<dbReference type="EMBL" id="JENY01000016">
    <property type="protein sequence ID" value="EXL06662.1"/>
    <property type="molecule type" value="Genomic_DNA"/>
</dbReference>
<keyword evidence="4" id="KW-1185">Reference proteome</keyword>
<name>A0A011TRF0_9HYPH</name>
<comment type="caution">
    <text evidence="1">The sequence shown here is derived from an EMBL/GenBank/DDBJ whole genome shotgun (WGS) entry which is preliminary data.</text>
</comment>
<evidence type="ECO:0000313" key="3">
    <source>
        <dbReference type="Proteomes" id="UP000019849"/>
    </source>
</evidence>
<accession>A0A011TRF0</accession>
<sequence length="73" mass="8319">MNQAAIDAVFRPKLNKQEAKADEITRNVRAIMNAEAAKRDTKTERLRAARLARDAQMPVAPMKKMRATVRRVK</sequence>
<dbReference type="Proteomes" id="UP000019849">
    <property type="component" value="Unassembled WGS sequence"/>
</dbReference>
<reference evidence="2 4" key="2">
    <citation type="submission" date="2019-03" db="EMBL/GenBank/DDBJ databases">
        <title>Genomic Encyclopedia of Type Strains, Phase IV (KMG-IV): sequencing the most valuable type-strain genomes for metagenomic binning, comparative biology and taxonomic classification.</title>
        <authorList>
            <person name="Goeker M."/>
        </authorList>
    </citation>
    <scope>NUCLEOTIDE SEQUENCE [LARGE SCALE GENOMIC DNA]</scope>
    <source>
        <strain evidence="2 4">DSM 11603</strain>
    </source>
</reference>
<dbReference type="EMBL" id="SNZF01000004">
    <property type="protein sequence ID" value="TDR36707.1"/>
    <property type="molecule type" value="Genomic_DNA"/>
</dbReference>
<reference evidence="1 3" key="1">
    <citation type="submission" date="2014-02" db="EMBL/GenBank/DDBJ databases">
        <title>Aquamicrobium defluvii Genome sequencing.</title>
        <authorList>
            <person name="Wang X."/>
        </authorList>
    </citation>
    <scope>NUCLEOTIDE SEQUENCE [LARGE SCALE GENOMIC DNA]</scope>
    <source>
        <strain evidence="1 3">W13Z1</strain>
    </source>
</reference>
<proteinExistence type="predicted"/>
<dbReference type="HOGENOM" id="CLU_2696485_0_0_5"/>